<dbReference type="InterPro" id="IPR029044">
    <property type="entry name" value="Nucleotide-diphossugar_trans"/>
</dbReference>
<protein>
    <submittedName>
        <fullName evidence="4">3-deoxy-manno-octulosonate cytidylyltransferase</fullName>
        <ecNumber evidence="4">2.7.7.38</ecNumber>
    </submittedName>
</protein>
<dbReference type="PANTHER" id="PTHR42866:SF2">
    <property type="entry name" value="3-DEOXY-MANNO-OCTULOSONATE CYTIDYLYLTRANSFERASE, MITOCHONDRIAL"/>
    <property type="match status" value="1"/>
</dbReference>
<evidence type="ECO:0000256" key="2">
    <source>
        <dbReference type="ARBA" id="ARBA00022695"/>
    </source>
</evidence>
<dbReference type="OrthoDB" id="9815559at2"/>
<dbReference type="InterPro" id="IPR003329">
    <property type="entry name" value="Cytidylyl_trans"/>
</dbReference>
<reference evidence="4 5" key="1">
    <citation type="submission" date="2019-02" db="EMBL/GenBank/DDBJ databases">
        <title>Deep-cultivation of Planctomycetes and their phenomic and genomic characterization uncovers novel biology.</title>
        <authorList>
            <person name="Wiegand S."/>
            <person name="Jogler M."/>
            <person name="Boedeker C."/>
            <person name="Pinto D."/>
            <person name="Vollmers J."/>
            <person name="Rivas-Marin E."/>
            <person name="Kohn T."/>
            <person name="Peeters S.H."/>
            <person name="Heuer A."/>
            <person name="Rast P."/>
            <person name="Oberbeckmann S."/>
            <person name="Bunk B."/>
            <person name="Jeske O."/>
            <person name="Meyerdierks A."/>
            <person name="Storesund J.E."/>
            <person name="Kallscheuer N."/>
            <person name="Luecker S."/>
            <person name="Lage O.M."/>
            <person name="Pohl T."/>
            <person name="Merkel B.J."/>
            <person name="Hornburger P."/>
            <person name="Mueller R.-W."/>
            <person name="Bruemmer F."/>
            <person name="Labrenz M."/>
            <person name="Spormann A.M."/>
            <person name="Op den Camp H."/>
            <person name="Overmann J."/>
            <person name="Amann R."/>
            <person name="Jetten M.S.M."/>
            <person name="Mascher T."/>
            <person name="Medema M.H."/>
            <person name="Devos D.P."/>
            <person name="Kaster A.-K."/>
            <person name="Ovreas L."/>
            <person name="Rohde M."/>
            <person name="Galperin M.Y."/>
            <person name="Jogler C."/>
        </authorList>
    </citation>
    <scope>NUCLEOTIDE SEQUENCE [LARGE SCALE GENOMIC DNA]</scope>
    <source>
        <strain evidence="4 5">Pla163</strain>
    </source>
</reference>
<organism evidence="4 5">
    <name type="scientific">Rohdeia mirabilis</name>
    <dbReference type="NCBI Taxonomy" id="2528008"/>
    <lineage>
        <taxon>Bacteria</taxon>
        <taxon>Pseudomonadati</taxon>
        <taxon>Planctomycetota</taxon>
        <taxon>Planctomycetia</taxon>
        <taxon>Planctomycetia incertae sedis</taxon>
        <taxon>Rohdeia</taxon>
    </lineage>
</organism>
<dbReference type="GO" id="GO:0005829">
    <property type="term" value="C:cytosol"/>
    <property type="evidence" value="ECO:0007669"/>
    <property type="project" value="TreeGrafter"/>
</dbReference>
<dbReference type="EMBL" id="CP036290">
    <property type="protein sequence ID" value="QDU84428.1"/>
    <property type="molecule type" value="Genomic_DNA"/>
</dbReference>
<evidence type="ECO:0000313" key="4">
    <source>
        <dbReference type="EMBL" id="QDU84428.1"/>
    </source>
</evidence>
<dbReference type="RefSeq" id="WP_145185937.1">
    <property type="nucleotide sequence ID" value="NZ_CP036290.1"/>
</dbReference>
<accession>A0A518CYW6</accession>
<dbReference type="InterPro" id="IPR004528">
    <property type="entry name" value="KdsB"/>
</dbReference>
<keyword evidence="3" id="KW-0448">Lipopolysaccharide biosynthesis</keyword>
<evidence type="ECO:0000313" key="5">
    <source>
        <dbReference type="Proteomes" id="UP000319342"/>
    </source>
</evidence>
<dbReference type="GO" id="GO:0009103">
    <property type="term" value="P:lipopolysaccharide biosynthetic process"/>
    <property type="evidence" value="ECO:0007669"/>
    <property type="project" value="UniProtKB-KW"/>
</dbReference>
<sequence length="266" mass="29154">MKSGSERQRPGAPGGGIGPCALAIVPARMASTRLPRKMLLDRTGMPLFAHTVLQAERCHAFERVVLATDDQEIATRATELGIEAVLTDPNHESGTDRVGEALAQLEAREGPQWEVVVNVQGDEPEIDADDLGALVAAFEDDDVEAATLWAPLDPRRADDASVVKLVADVRGRALFFSRSPLPALGHGGEPCMRRQHLGVYAFRPNALRDFIGLPKSEWERSERLEQLRWLEAGRSMHVVRAHAPARGIDTQADYDEFVERAAARGR</sequence>
<dbReference type="EC" id="2.7.7.38" evidence="4"/>
<dbReference type="CDD" id="cd02517">
    <property type="entry name" value="CMP-KDO-Synthetase"/>
    <property type="match status" value="1"/>
</dbReference>
<keyword evidence="1 4" id="KW-0808">Transferase</keyword>
<dbReference type="Proteomes" id="UP000319342">
    <property type="component" value="Chromosome"/>
</dbReference>
<dbReference type="GO" id="GO:0008690">
    <property type="term" value="F:3-deoxy-manno-octulosonate cytidylyltransferase activity"/>
    <property type="evidence" value="ECO:0007669"/>
    <property type="project" value="UniProtKB-EC"/>
</dbReference>
<evidence type="ECO:0000256" key="1">
    <source>
        <dbReference type="ARBA" id="ARBA00022679"/>
    </source>
</evidence>
<dbReference type="NCBIfam" id="NF003952">
    <property type="entry name" value="PRK05450.1-5"/>
    <property type="match status" value="1"/>
</dbReference>
<dbReference type="AlphaFoldDB" id="A0A518CYW6"/>
<keyword evidence="5" id="KW-1185">Reference proteome</keyword>
<gene>
    <name evidence="4" type="primary">kpsU</name>
    <name evidence="4" type="ORF">Pla163_15360</name>
</gene>
<proteinExistence type="predicted"/>
<dbReference type="Pfam" id="PF02348">
    <property type="entry name" value="CTP_transf_3"/>
    <property type="match status" value="1"/>
</dbReference>
<dbReference type="SUPFAM" id="SSF53448">
    <property type="entry name" value="Nucleotide-diphospho-sugar transferases"/>
    <property type="match status" value="1"/>
</dbReference>
<dbReference type="Gene3D" id="3.90.550.10">
    <property type="entry name" value="Spore Coat Polysaccharide Biosynthesis Protein SpsA, Chain A"/>
    <property type="match status" value="1"/>
</dbReference>
<dbReference type="PANTHER" id="PTHR42866">
    <property type="entry name" value="3-DEOXY-MANNO-OCTULOSONATE CYTIDYLYLTRANSFERASE"/>
    <property type="match status" value="1"/>
</dbReference>
<keyword evidence="2 4" id="KW-0548">Nucleotidyltransferase</keyword>
<evidence type="ECO:0000256" key="3">
    <source>
        <dbReference type="ARBA" id="ARBA00022985"/>
    </source>
</evidence>
<name>A0A518CYW6_9BACT</name>